<proteinExistence type="predicted"/>
<dbReference type="PROSITE" id="PS51257">
    <property type="entry name" value="PROKAR_LIPOPROTEIN"/>
    <property type="match status" value="1"/>
</dbReference>
<dbReference type="Proteomes" id="UP001205843">
    <property type="component" value="Unassembled WGS sequence"/>
</dbReference>
<gene>
    <name evidence="1" type="ORF">J2T57_002617</name>
</gene>
<dbReference type="AlphaFoldDB" id="A0AAE3G4Z1"/>
<evidence type="ECO:0000313" key="1">
    <source>
        <dbReference type="EMBL" id="MCP1675467.1"/>
    </source>
</evidence>
<sequence>MPVTLQRILASMALVVVLLALAGCAALNTVAERLDRDSLGLQLLASQSSARFVDAGSDQAVRAAETIGAIERLRDYVDAADTLTMDELIAEADRQIPWHRLSPADEQLIRDLYLLFREDIERARAAGELSDDAVANVHALLDSFARGARPYLR</sequence>
<comment type="caution">
    <text evidence="1">The sequence shown here is derived from an EMBL/GenBank/DDBJ whole genome shotgun (WGS) entry which is preliminary data.</text>
</comment>
<name>A0AAE3G4Z1_9GAMM</name>
<keyword evidence="2" id="KW-1185">Reference proteome</keyword>
<accession>A0AAE3G4Z1</accession>
<dbReference type="EMBL" id="JALJXV010000006">
    <property type="protein sequence ID" value="MCP1675467.1"/>
    <property type="molecule type" value="Genomic_DNA"/>
</dbReference>
<reference evidence="1" key="1">
    <citation type="submission" date="2022-03" db="EMBL/GenBank/DDBJ databases">
        <title>Genomic Encyclopedia of Type Strains, Phase III (KMG-III): the genomes of soil and plant-associated and newly described type strains.</title>
        <authorList>
            <person name="Whitman W."/>
        </authorList>
    </citation>
    <scope>NUCLEOTIDE SEQUENCE</scope>
    <source>
        <strain evidence="1">ANL 6-2</strain>
    </source>
</reference>
<evidence type="ECO:0000313" key="2">
    <source>
        <dbReference type="Proteomes" id="UP001205843"/>
    </source>
</evidence>
<dbReference type="RefSeq" id="WP_253478948.1">
    <property type="nucleotide sequence ID" value="NZ_JALJXV010000006.1"/>
</dbReference>
<organism evidence="1 2">
    <name type="scientific">Natronocella acetinitrilica</name>
    <dbReference type="NCBI Taxonomy" id="414046"/>
    <lineage>
        <taxon>Bacteria</taxon>
        <taxon>Pseudomonadati</taxon>
        <taxon>Pseudomonadota</taxon>
        <taxon>Gammaproteobacteria</taxon>
        <taxon>Chromatiales</taxon>
        <taxon>Ectothiorhodospiraceae</taxon>
        <taxon>Natronocella</taxon>
    </lineage>
</organism>
<protein>
    <submittedName>
        <fullName evidence="1">Uncharacterized protein</fullName>
    </submittedName>
</protein>